<organism evidence="2 3">
    <name type="scientific">BD1-7 clade bacterium</name>
    <dbReference type="NCBI Taxonomy" id="2029982"/>
    <lineage>
        <taxon>Bacteria</taxon>
        <taxon>Pseudomonadati</taxon>
        <taxon>Pseudomonadota</taxon>
        <taxon>Gammaproteobacteria</taxon>
        <taxon>Cellvibrionales</taxon>
        <taxon>Spongiibacteraceae</taxon>
        <taxon>BD1-7 clade</taxon>
    </lineage>
</organism>
<dbReference type="AlphaFoldDB" id="A0A5S9QNC0"/>
<keyword evidence="1" id="KW-0732">Signal</keyword>
<protein>
    <submittedName>
        <fullName evidence="2">Putative lipoprotein YceB</fullName>
    </submittedName>
</protein>
<name>A0A5S9QNC0_9GAMM</name>
<dbReference type="PROSITE" id="PS51257">
    <property type="entry name" value="PROKAR_LIPOPROTEIN"/>
    <property type="match status" value="1"/>
</dbReference>
<evidence type="ECO:0000313" key="3">
    <source>
        <dbReference type="Proteomes" id="UP000434580"/>
    </source>
</evidence>
<proteinExistence type="predicted"/>
<keyword evidence="2" id="KW-0449">Lipoprotein</keyword>
<evidence type="ECO:0000313" key="2">
    <source>
        <dbReference type="EMBL" id="CAA0120599.1"/>
    </source>
</evidence>
<feature type="signal peptide" evidence="1">
    <location>
        <begin position="1"/>
        <end position="31"/>
    </location>
</feature>
<dbReference type="InterPro" id="IPR010835">
    <property type="entry name" value="DUF1439"/>
</dbReference>
<dbReference type="EMBL" id="CACSII010000021">
    <property type="protein sequence ID" value="CAA0120599.1"/>
    <property type="molecule type" value="Genomic_DNA"/>
</dbReference>
<dbReference type="Pfam" id="PF07273">
    <property type="entry name" value="DUF1439"/>
    <property type="match status" value="1"/>
</dbReference>
<reference evidence="2 3" key="1">
    <citation type="submission" date="2019-11" db="EMBL/GenBank/DDBJ databases">
        <authorList>
            <person name="Holert J."/>
        </authorList>
    </citation>
    <scope>NUCLEOTIDE SEQUENCE [LARGE SCALE GENOMIC DNA]</scope>
    <source>
        <strain evidence="2">BC5_2</strain>
    </source>
</reference>
<evidence type="ECO:0000256" key="1">
    <source>
        <dbReference type="SAM" id="SignalP"/>
    </source>
</evidence>
<dbReference type="Gene3D" id="3.15.10.40">
    <property type="entry name" value="Uncharacterised protein PF07273, DUF1439"/>
    <property type="match status" value="1"/>
</dbReference>
<feature type="chain" id="PRO_5030138149" evidence="1">
    <location>
        <begin position="32"/>
        <end position="184"/>
    </location>
</feature>
<accession>A0A5S9QNC0</accession>
<gene>
    <name evidence="2" type="primary">yceB</name>
    <name evidence="2" type="ORF">DPBNPPHM_02561</name>
</gene>
<dbReference type="OrthoDB" id="9868008at2"/>
<sequence length="184" mass="20721">MKNHSTQIARLMPIWAALLSCLMFLSTPSHAFEKAFTQAELQEQLNKQTLKFEHPLIQVTITDPVIHLFDDTQKLQLSGNVDMNLLGSYSGKGSLTITGKPVYKTDSTSFYLEDPDIIALHVAEMNPDQVDAVRLTLNQALKQWLKSVPIYTLKDKTLQEKMAKSTLESVSIRNKSLVLDFSLL</sequence>
<dbReference type="Proteomes" id="UP000434580">
    <property type="component" value="Unassembled WGS sequence"/>
</dbReference>